<comment type="caution">
    <text evidence="5">The sequence shown here is derived from an EMBL/GenBank/DDBJ whole genome shotgun (WGS) entry which is preliminary data.</text>
</comment>
<dbReference type="InterPro" id="IPR015590">
    <property type="entry name" value="Aldehyde_DH_dom"/>
</dbReference>
<dbReference type="PANTHER" id="PTHR43570:SF16">
    <property type="entry name" value="ALDEHYDE DEHYDROGENASE TYPE III, ISOFORM Q"/>
    <property type="match status" value="1"/>
</dbReference>
<comment type="similarity">
    <text evidence="1">Belongs to the aldehyde dehydrogenase family.</text>
</comment>
<evidence type="ECO:0000259" key="4">
    <source>
        <dbReference type="Pfam" id="PF00171"/>
    </source>
</evidence>
<dbReference type="InterPro" id="IPR016162">
    <property type="entry name" value="Ald_DH_N"/>
</dbReference>
<organism evidence="5 6">
    <name type="scientific">Thermaerobacillus caldiproteolyticus</name>
    <dbReference type="NCBI Taxonomy" id="247480"/>
    <lineage>
        <taxon>Bacteria</taxon>
        <taxon>Bacillati</taxon>
        <taxon>Bacillota</taxon>
        <taxon>Bacilli</taxon>
        <taxon>Bacillales</taxon>
        <taxon>Anoxybacillaceae</taxon>
        <taxon>Thermaerobacillus</taxon>
    </lineage>
</organism>
<reference evidence="5 6" key="1">
    <citation type="submission" date="2020-07" db="EMBL/GenBank/DDBJ databases">
        <title>Genomic Encyclopedia of Type Strains, Phase IV (KMG-IV): sequencing the most valuable type-strain genomes for metagenomic binning, comparative biology and taxonomic classification.</title>
        <authorList>
            <person name="Goeker M."/>
        </authorList>
    </citation>
    <scope>NUCLEOTIDE SEQUENCE [LARGE SCALE GENOMIC DNA]</scope>
    <source>
        <strain evidence="5 6">DSM 15730</strain>
    </source>
</reference>
<dbReference type="InterPro" id="IPR016161">
    <property type="entry name" value="Ald_DH/histidinol_DH"/>
</dbReference>
<name>A0A7V9Z7R5_9BACL</name>
<dbReference type="Pfam" id="PF00171">
    <property type="entry name" value="Aldedh"/>
    <property type="match status" value="1"/>
</dbReference>
<dbReference type="GO" id="GO:0004029">
    <property type="term" value="F:aldehyde dehydrogenase (NAD+) activity"/>
    <property type="evidence" value="ECO:0007669"/>
    <property type="project" value="TreeGrafter"/>
</dbReference>
<feature type="domain" description="Aldehyde dehydrogenase" evidence="4">
    <location>
        <begin position="9"/>
        <end position="122"/>
    </location>
</feature>
<accession>A0A7V9Z7R5</accession>
<dbReference type="GO" id="GO:0006081">
    <property type="term" value="P:aldehyde metabolic process"/>
    <property type="evidence" value="ECO:0007669"/>
    <property type="project" value="InterPro"/>
</dbReference>
<dbReference type="AlphaFoldDB" id="A0A7V9Z7R5"/>
<dbReference type="EMBL" id="JACDUT010000006">
    <property type="protein sequence ID" value="MBA2875503.1"/>
    <property type="molecule type" value="Genomic_DNA"/>
</dbReference>
<evidence type="ECO:0000313" key="5">
    <source>
        <dbReference type="EMBL" id="MBA2875503.1"/>
    </source>
</evidence>
<evidence type="ECO:0000256" key="1">
    <source>
        <dbReference type="ARBA" id="ARBA00009986"/>
    </source>
</evidence>
<dbReference type="GO" id="GO:0005737">
    <property type="term" value="C:cytoplasm"/>
    <property type="evidence" value="ECO:0007669"/>
    <property type="project" value="TreeGrafter"/>
</dbReference>
<protein>
    <submittedName>
        <fullName evidence="5">Acyl-CoA reductase-like NAD-dependent aldehyde dehydrogenase</fullName>
    </submittedName>
</protein>
<keyword evidence="3" id="KW-0175">Coiled coil</keyword>
<dbReference type="Proteomes" id="UP000523087">
    <property type="component" value="Unassembled WGS sequence"/>
</dbReference>
<feature type="coiled-coil region" evidence="3">
    <location>
        <begin position="21"/>
        <end position="48"/>
    </location>
</feature>
<evidence type="ECO:0000256" key="2">
    <source>
        <dbReference type="ARBA" id="ARBA00023002"/>
    </source>
</evidence>
<dbReference type="SUPFAM" id="SSF53720">
    <property type="entry name" value="ALDH-like"/>
    <property type="match status" value="1"/>
</dbReference>
<keyword evidence="6" id="KW-1185">Reference proteome</keyword>
<gene>
    <name evidence="5" type="ORF">HNR31_002291</name>
</gene>
<dbReference type="InterPro" id="IPR012394">
    <property type="entry name" value="Aldehyde_DH_NAD(P)"/>
</dbReference>
<keyword evidence="2" id="KW-0560">Oxidoreductase</keyword>
<proteinExistence type="inferred from homology"/>
<evidence type="ECO:0000313" key="6">
    <source>
        <dbReference type="Proteomes" id="UP000523087"/>
    </source>
</evidence>
<sequence>MSAELLAKQQQYFRTGETTSVKFRLKQLKKLKETIESYEEQIMETLYEELRKSPLEAYSMEIGFVYKEIRFMMKHLRKWTKPKRVKTPLTHLGAKSFLYPEPYGVSLIIAPWNYPFQLAIAPLVGPSLQEIVQL</sequence>
<evidence type="ECO:0000256" key="3">
    <source>
        <dbReference type="SAM" id="Coils"/>
    </source>
</evidence>
<dbReference type="PANTHER" id="PTHR43570">
    <property type="entry name" value="ALDEHYDE DEHYDROGENASE"/>
    <property type="match status" value="1"/>
</dbReference>
<dbReference type="Gene3D" id="3.40.605.10">
    <property type="entry name" value="Aldehyde Dehydrogenase, Chain A, domain 1"/>
    <property type="match status" value="1"/>
</dbReference>